<organism evidence="1 2">
    <name type="scientific">Cyclobacterium xiamenense</name>
    <dbReference type="NCBI Taxonomy" id="1297121"/>
    <lineage>
        <taxon>Bacteria</taxon>
        <taxon>Pseudomonadati</taxon>
        <taxon>Bacteroidota</taxon>
        <taxon>Cytophagia</taxon>
        <taxon>Cytophagales</taxon>
        <taxon>Cyclobacteriaceae</taxon>
        <taxon>Cyclobacterium</taxon>
    </lineage>
</organism>
<sequence>MRGSYFLYGMVGMLGLLTFQIPGNGQQIPQFSQYTFNTLHVNPAYAGYKVDPFVQATYRSQFVHFPGAPQTFTLAADMGNAEESMGYGLSISSDQLGPNSVHSLLLTYAYKIRLNRESFLGLGISSGISEYLLDGAKLLPDDPSDPGIPQGRINAFTPNLNAGLLYHSPRFFSGISAFNLLGQQPLRNKDLALATHNYHFYFQAGGLLPLSSAVTVKPSILVREDLNGPGSFDVNAMFLFNERFWLGTSFRSGFGKNELPESSNFATRRAIVLLMDLFITEDIRFGYAYDFNLTSQNNYRNNSHEFSIGYYIQSSWLKSPEKRYF</sequence>
<evidence type="ECO:0000313" key="1">
    <source>
        <dbReference type="EMBL" id="SEJ58090.1"/>
    </source>
</evidence>
<protein>
    <submittedName>
        <fullName evidence="1">Type IX secretion system membrane protein, PorP/SprF family</fullName>
    </submittedName>
</protein>
<dbReference type="Pfam" id="PF11751">
    <property type="entry name" value="PorP_SprF"/>
    <property type="match status" value="1"/>
</dbReference>
<dbReference type="OrthoDB" id="1118477at2"/>
<proteinExistence type="predicted"/>
<name>A0A1H7A883_9BACT</name>
<dbReference type="RefSeq" id="WP_092176656.1">
    <property type="nucleotide sequence ID" value="NZ_FNZH01000005.1"/>
</dbReference>
<dbReference type="EMBL" id="FNZH01000005">
    <property type="protein sequence ID" value="SEJ58090.1"/>
    <property type="molecule type" value="Genomic_DNA"/>
</dbReference>
<reference evidence="2" key="1">
    <citation type="submission" date="2016-10" db="EMBL/GenBank/DDBJ databases">
        <authorList>
            <person name="Varghese N."/>
            <person name="Submissions S."/>
        </authorList>
    </citation>
    <scope>NUCLEOTIDE SEQUENCE [LARGE SCALE GENOMIC DNA]</scope>
    <source>
        <strain evidence="2">IBRC-M 10761</strain>
    </source>
</reference>
<dbReference type="Proteomes" id="UP000199403">
    <property type="component" value="Unassembled WGS sequence"/>
</dbReference>
<dbReference type="InterPro" id="IPR019861">
    <property type="entry name" value="PorP/SprF_Bacteroidetes"/>
</dbReference>
<evidence type="ECO:0000313" key="2">
    <source>
        <dbReference type="Proteomes" id="UP000199403"/>
    </source>
</evidence>
<dbReference type="NCBIfam" id="TIGR03519">
    <property type="entry name" value="T9SS_PorP_fam"/>
    <property type="match status" value="1"/>
</dbReference>
<gene>
    <name evidence="1" type="ORF">SAMN05192553_105215</name>
</gene>
<accession>A0A1H7A883</accession>
<dbReference type="AlphaFoldDB" id="A0A1H7A883"/>
<dbReference type="STRING" id="1416801.SAMN05192553_105215"/>
<keyword evidence="2" id="KW-1185">Reference proteome</keyword>